<dbReference type="RefSeq" id="WP_273642936.1">
    <property type="nucleotide sequence ID" value="NZ_JAQQXP010000005.1"/>
</dbReference>
<protein>
    <submittedName>
        <fullName evidence="2">LicD family protein</fullName>
    </submittedName>
</protein>
<accession>A0ABT5LA69</accession>
<feature type="domain" description="LicD/FKTN/FKRP nucleotidyltransferase" evidence="1">
    <location>
        <begin position="453"/>
        <end position="565"/>
    </location>
</feature>
<reference evidence="2 3" key="1">
    <citation type="submission" date="2022-10" db="EMBL/GenBank/DDBJ databases">
        <title>Alteromonas sp. chi3 Genome sequencing.</title>
        <authorList>
            <person name="Park S."/>
        </authorList>
    </citation>
    <scope>NUCLEOTIDE SEQUENCE [LARGE SCALE GENOMIC DNA]</scope>
    <source>
        <strain evidence="3">chi3</strain>
    </source>
</reference>
<evidence type="ECO:0000313" key="2">
    <source>
        <dbReference type="EMBL" id="MDC8833018.1"/>
    </source>
</evidence>
<evidence type="ECO:0000313" key="3">
    <source>
        <dbReference type="Proteomes" id="UP001218788"/>
    </source>
</evidence>
<sequence>MEYPITVEELDNNKEVTLQTSIQDSSLSSFQRLESGSFQSSICVTPSQDVIFATTAIGLSNRQAEISLICKKQAIFSFACKTKVIAKSAFYVEEHKLTSTFISVPLKELLRQESENLQVCIALNNETAILLKVSTHIINDFSREERKIASLMPSRGYFGGLSNTPLRINVQKKIDTLFLCNQDTDAYLNFSQLHIYTTGRQRLQPDQFADVTASSNVSKADLFKTISSGNGFHSRKETFPHLIVRLKKPEFVESIEIVNRRDKWGSRIQNLAASVAIENHKIVPVYSMLDFSGIEQDKDTLINLCQHLRLDYPKSKDRYAILSSVVTCFEEHLVSLKERDFDIPLQMLSTWNENYTISDNKWHKTELALLAIYIFVKTKKTLSLSLNSFSRLLSNSKDIEYLESKVNAYRSAGSLFPLKFTKHGAARQGMLVCNTDKVLLALDAVMEDLSRLGLKPCIAYGTLLGAQREGKFIDHDDDVDILIELSEEDLTESQVRTLMNDAMAKLAGSKYRVNTNKKSGTYNTHVCHRETDILIDVFPYWYSGNSINLYMEKMAIKSIPKQILSGRSKLQLYQKSYDAPFDIKAFLLSRYGPRWEISDRYHEWPWQVKQDSVGIN</sequence>
<dbReference type="Proteomes" id="UP001218788">
    <property type="component" value="Unassembled WGS sequence"/>
</dbReference>
<dbReference type="EMBL" id="JAQQXP010000005">
    <property type="protein sequence ID" value="MDC8833018.1"/>
    <property type="molecule type" value="Genomic_DNA"/>
</dbReference>
<organism evidence="2 3">
    <name type="scientific">Alteromonas gilva</name>
    <dbReference type="NCBI Taxonomy" id="2987522"/>
    <lineage>
        <taxon>Bacteria</taxon>
        <taxon>Pseudomonadati</taxon>
        <taxon>Pseudomonadota</taxon>
        <taxon>Gammaproteobacteria</taxon>
        <taxon>Alteromonadales</taxon>
        <taxon>Alteromonadaceae</taxon>
        <taxon>Alteromonas/Salinimonas group</taxon>
        <taxon>Alteromonas</taxon>
    </lineage>
</organism>
<comment type="caution">
    <text evidence="2">The sequence shown here is derived from an EMBL/GenBank/DDBJ whole genome shotgun (WGS) entry which is preliminary data.</text>
</comment>
<dbReference type="InterPro" id="IPR007074">
    <property type="entry name" value="LicD/FKTN/FKRP_NTP_transf"/>
</dbReference>
<proteinExistence type="predicted"/>
<evidence type="ECO:0000259" key="1">
    <source>
        <dbReference type="Pfam" id="PF04991"/>
    </source>
</evidence>
<gene>
    <name evidence="2" type="ORF">OIK42_19865</name>
</gene>
<dbReference type="Pfam" id="PF04991">
    <property type="entry name" value="LicD"/>
    <property type="match status" value="1"/>
</dbReference>
<name>A0ABT5LA69_9ALTE</name>
<keyword evidence="3" id="KW-1185">Reference proteome</keyword>